<keyword evidence="4" id="KW-0998">Cell outer membrane</keyword>
<keyword evidence="2 6" id="KW-0732">Signal</keyword>
<evidence type="ECO:0000313" key="8">
    <source>
        <dbReference type="EMBL" id="MFD1332869.1"/>
    </source>
</evidence>
<dbReference type="InterPro" id="IPR027385">
    <property type="entry name" value="Beta-barrel_OMP"/>
</dbReference>
<keyword evidence="3" id="KW-0472">Membrane</keyword>
<dbReference type="InterPro" id="IPR011250">
    <property type="entry name" value="OMP/PagP_B-barrel"/>
</dbReference>
<dbReference type="Gene3D" id="2.40.160.20">
    <property type="match status" value="1"/>
</dbReference>
<protein>
    <submittedName>
        <fullName evidence="8">Outer membrane protein</fullName>
    </submittedName>
</protein>
<reference evidence="9" key="1">
    <citation type="journal article" date="2019" name="Int. J. Syst. Evol. Microbiol.">
        <title>The Global Catalogue of Microorganisms (GCM) 10K type strain sequencing project: providing services to taxonomists for standard genome sequencing and annotation.</title>
        <authorList>
            <consortium name="The Broad Institute Genomics Platform"/>
            <consortium name="The Broad Institute Genome Sequencing Center for Infectious Disease"/>
            <person name="Wu L."/>
            <person name="Ma J."/>
        </authorList>
    </citation>
    <scope>NUCLEOTIDE SEQUENCE [LARGE SCALE GENOMIC DNA]</scope>
    <source>
        <strain evidence="9">CCUG 61696</strain>
    </source>
</reference>
<proteinExistence type="inferred from homology"/>
<accession>A0ABW3Z9F8</accession>
<comment type="similarity">
    <text evidence="5">Belongs to the Omp25/RopB family.</text>
</comment>
<evidence type="ECO:0000256" key="5">
    <source>
        <dbReference type="ARBA" id="ARBA00038306"/>
    </source>
</evidence>
<dbReference type="EMBL" id="JBHTMX010000133">
    <property type="protein sequence ID" value="MFD1332869.1"/>
    <property type="molecule type" value="Genomic_DNA"/>
</dbReference>
<evidence type="ECO:0000256" key="2">
    <source>
        <dbReference type="ARBA" id="ARBA00022729"/>
    </source>
</evidence>
<dbReference type="Proteomes" id="UP001597171">
    <property type="component" value="Unassembled WGS sequence"/>
</dbReference>
<evidence type="ECO:0000313" key="9">
    <source>
        <dbReference type="Proteomes" id="UP001597171"/>
    </source>
</evidence>
<feature type="domain" description="Outer membrane protein beta-barrel" evidence="7">
    <location>
        <begin position="12"/>
        <end position="272"/>
    </location>
</feature>
<comment type="caution">
    <text evidence="8">The sequence shown here is derived from an EMBL/GenBank/DDBJ whole genome shotgun (WGS) entry which is preliminary data.</text>
</comment>
<name>A0ABW3Z9F8_9HYPH</name>
<feature type="chain" id="PRO_5047147954" evidence="6">
    <location>
        <begin position="24"/>
        <end position="272"/>
    </location>
</feature>
<organism evidence="8 9">
    <name type="scientific">Methylopila musalis</name>
    <dbReference type="NCBI Taxonomy" id="1134781"/>
    <lineage>
        <taxon>Bacteria</taxon>
        <taxon>Pseudomonadati</taxon>
        <taxon>Pseudomonadota</taxon>
        <taxon>Alphaproteobacteria</taxon>
        <taxon>Hyphomicrobiales</taxon>
        <taxon>Methylopilaceae</taxon>
        <taxon>Methylopila</taxon>
    </lineage>
</organism>
<feature type="signal peptide" evidence="6">
    <location>
        <begin position="1"/>
        <end position="23"/>
    </location>
</feature>
<dbReference type="InterPro" id="IPR051692">
    <property type="entry name" value="OMP-like"/>
</dbReference>
<comment type="subcellular location">
    <subcellularLocation>
        <location evidence="1">Cell outer membrane</location>
    </subcellularLocation>
</comment>
<dbReference type="Pfam" id="PF13505">
    <property type="entry name" value="OMP_b-brl"/>
    <property type="match status" value="1"/>
</dbReference>
<evidence type="ECO:0000256" key="6">
    <source>
        <dbReference type="SAM" id="SignalP"/>
    </source>
</evidence>
<evidence type="ECO:0000256" key="4">
    <source>
        <dbReference type="ARBA" id="ARBA00023237"/>
    </source>
</evidence>
<evidence type="ECO:0000256" key="3">
    <source>
        <dbReference type="ARBA" id="ARBA00023136"/>
    </source>
</evidence>
<dbReference type="PANTHER" id="PTHR34001:SF3">
    <property type="entry name" value="BLL7405 PROTEIN"/>
    <property type="match status" value="1"/>
</dbReference>
<evidence type="ECO:0000259" key="7">
    <source>
        <dbReference type="Pfam" id="PF13505"/>
    </source>
</evidence>
<dbReference type="PANTHER" id="PTHR34001">
    <property type="entry name" value="BLL7405 PROTEIN"/>
    <property type="match status" value="1"/>
</dbReference>
<dbReference type="RefSeq" id="WP_378776076.1">
    <property type="nucleotide sequence ID" value="NZ_JBHTMX010000133.1"/>
</dbReference>
<dbReference type="SUPFAM" id="SSF56925">
    <property type="entry name" value="OMPA-like"/>
    <property type="match status" value="1"/>
</dbReference>
<keyword evidence="9" id="KW-1185">Reference proteome</keyword>
<sequence length="272" mass="28761">MNATARAAVSAAALLLSATAVSAADLPAYEPAPSAIAVSSFTWTGFYVGAHAGHVWGDHDIRTRGKDAATSLNVQNRLRPPSIGVDGDGWLFGAQAGYNVQLDNSPVVFGVEADISYADIDDTRRYNIPPLAPAAGNIRSVFKQELEYLGTVRARVGYAFDRVLVYGTGGLAYGEVKTSARFFNNQPPAGGGGALGFSDSKSNVEVGYTVGAGVEYAVTDAISVKGEYLYYDLGDTTLNVNRTAAAPIGQSGYRSRFENDGHIARLGVNYRF</sequence>
<evidence type="ECO:0000256" key="1">
    <source>
        <dbReference type="ARBA" id="ARBA00004442"/>
    </source>
</evidence>
<gene>
    <name evidence="8" type="ORF">ACFQ4O_12765</name>
</gene>